<feature type="transmembrane region" description="Helical" evidence="1">
    <location>
        <begin position="150"/>
        <end position="174"/>
    </location>
</feature>
<evidence type="ECO:0000313" key="2">
    <source>
        <dbReference type="EMBL" id="OAN54387.1"/>
    </source>
</evidence>
<organism evidence="2 3">
    <name type="scientific">Magnetospirillum moscoviense</name>
    <dbReference type="NCBI Taxonomy" id="1437059"/>
    <lineage>
        <taxon>Bacteria</taxon>
        <taxon>Pseudomonadati</taxon>
        <taxon>Pseudomonadota</taxon>
        <taxon>Alphaproteobacteria</taxon>
        <taxon>Rhodospirillales</taxon>
        <taxon>Rhodospirillaceae</taxon>
        <taxon>Magnetospirillum</taxon>
    </lineage>
</organism>
<evidence type="ECO:0000256" key="1">
    <source>
        <dbReference type="SAM" id="Phobius"/>
    </source>
</evidence>
<proteinExistence type="predicted"/>
<keyword evidence="3" id="KW-1185">Reference proteome</keyword>
<feature type="transmembrane region" description="Helical" evidence="1">
    <location>
        <begin position="342"/>
        <end position="363"/>
    </location>
</feature>
<name>A0A178MXP3_9PROT</name>
<dbReference type="InterPro" id="IPR010266">
    <property type="entry name" value="NnrS"/>
</dbReference>
<dbReference type="STRING" id="1437059.A6A05_08460"/>
<keyword evidence="1" id="KW-1133">Transmembrane helix</keyword>
<keyword evidence="1" id="KW-0472">Membrane</keyword>
<gene>
    <name evidence="2" type="ORF">A6A05_08460</name>
</gene>
<feature type="transmembrane region" description="Helical" evidence="1">
    <location>
        <begin position="27"/>
        <end position="47"/>
    </location>
</feature>
<feature type="transmembrane region" description="Helical" evidence="1">
    <location>
        <begin position="67"/>
        <end position="85"/>
    </location>
</feature>
<comment type="caution">
    <text evidence="2">The sequence shown here is derived from an EMBL/GenBank/DDBJ whole genome shotgun (WGS) entry which is preliminary data.</text>
</comment>
<feature type="transmembrane region" description="Helical" evidence="1">
    <location>
        <begin position="180"/>
        <end position="201"/>
    </location>
</feature>
<feature type="transmembrane region" description="Helical" evidence="1">
    <location>
        <begin position="97"/>
        <end position="114"/>
    </location>
</feature>
<sequence length="403" mass="42260">MATIPLQEPRLRRTGGSVFFAAGFRPFFLSAGLVPLVMLPLWLVVYAGGLDLGIATAPSLWHGHEMLYGFAGAAIGGFLLTAVPNWTNSHHVEGRPLMVLFALWLAGRVGFALAGLLPPALVAVIDLAYLPLLGLMVGRPLVAAGKWRNISFLFILAALWLSDLAIHADIVFGLGDGLAALWLGIGLVLVMIVVVGGRIVPSFTMNWLRMNGQPVEIEPIGWIEKGGAAVSVLVGIFLAALAPTSPAAGIALLVAASINGFRLSRWHGHKTLTNPILWVLHLGYLWLVIGLALLGLSSFVPALPPSAAVHALTAGAVGTMVLGVMSRAALGHAGRMLEVSPWTVAAYVLLSLGTLARVAAPLAGGAQMGLTHAGGTLWTLAWGLFVVVYFPIVTRPRADGRPG</sequence>
<protein>
    <recommendedName>
        <fullName evidence="4">Short-chain dehydrogenase</fullName>
    </recommendedName>
</protein>
<feature type="transmembrane region" description="Helical" evidence="1">
    <location>
        <begin position="120"/>
        <end position="138"/>
    </location>
</feature>
<feature type="transmembrane region" description="Helical" evidence="1">
    <location>
        <begin position="222"/>
        <end position="241"/>
    </location>
</feature>
<feature type="transmembrane region" description="Helical" evidence="1">
    <location>
        <begin position="247"/>
        <end position="264"/>
    </location>
</feature>
<keyword evidence="1" id="KW-0812">Transmembrane</keyword>
<dbReference type="RefSeq" id="WP_068498353.1">
    <property type="nucleotide sequence ID" value="NZ_LWQU01000112.1"/>
</dbReference>
<feature type="transmembrane region" description="Helical" evidence="1">
    <location>
        <begin position="276"/>
        <end position="296"/>
    </location>
</feature>
<dbReference type="OrthoDB" id="9770040at2"/>
<dbReference type="AlphaFoldDB" id="A0A178MXP3"/>
<evidence type="ECO:0000313" key="3">
    <source>
        <dbReference type="Proteomes" id="UP000078543"/>
    </source>
</evidence>
<feature type="transmembrane region" description="Helical" evidence="1">
    <location>
        <begin position="375"/>
        <end position="393"/>
    </location>
</feature>
<dbReference type="Proteomes" id="UP000078543">
    <property type="component" value="Unassembled WGS sequence"/>
</dbReference>
<accession>A0A178MXP3</accession>
<evidence type="ECO:0008006" key="4">
    <source>
        <dbReference type="Google" id="ProtNLM"/>
    </source>
</evidence>
<feature type="transmembrane region" description="Helical" evidence="1">
    <location>
        <begin position="308"/>
        <end position="330"/>
    </location>
</feature>
<dbReference type="EMBL" id="LWQU01000112">
    <property type="protein sequence ID" value="OAN54387.1"/>
    <property type="molecule type" value="Genomic_DNA"/>
</dbReference>
<dbReference type="Pfam" id="PF05940">
    <property type="entry name" value="NnrS"/>
    <property type="match status" value="1"/>
</dbReference>
<reference evidence="2 3" key="1">
    <citation type="submission" date="2016-04" db="EMBL/GenBank/DDBJ databases">
        <title>Draft genome sequence of freshwater magnetotactic bacteria Magnetospirillum marisnigri SP-1 and Magnetospirillum moscoviense BB-1.</title>
        <authorList>
            <person name="Koziaeva V."/>
            <person name="Dziuba M.V."/>
            <person name="Ivanov T.M."/>
            <person name="Kuznetsov B."/>
            <person name="Grouzdev D.S."/>
        </authorList>
    </citation>
    <scope>NUCLEOTIDE SEQUENCE [LARGE SCALE GENOMIC DNA]</scope>
    <source>
        <strain evidence="2 3">BB-1</strain>
    </source>
</reference>